<evidence type="ECO:0000259" key="19">
    <source>
        <dbReference type="Pfam" id="PF00361"/>
    </source>
</evidence>
<dbReference type="InterPro" id="IPR003918">
    <property type="entry name" value="NADH_UbQ_OxRdtase"/>
</dbReference>
<keyword evidence="9" id="KW-1278">Translocase</keyword>
<evidence type="ECO:0000256" key="18">
    <source>
        <dbReference type="SAM" id="SignalP"/>
    </source>
</evidence>
<evidence type="ECO:0000256" key="8">
    <source>
        <dbReference type="ARBA" id="ARBA00022692"/>
    </source>
</evidence>
<feature type="domain" description="NADH:ubiquinone oxidoreductase chain 4 N-terminal" evidence="20">
    <location>
        <begin position="1"/>
        <end position="110"/>
    </location>
</feature>
<evidence type="ECO:0000259" key="20">
    <source>
        <dbReference type="Pfam" id="PF01059"/>
    </source>
</evidence>
<feature type="transmembrane region" description="Helical" evidence="17">
    <location>
        <begin position="226"/>
        <end position="248"/>
    </location>
</feature>
<proteinExistence type="inferred from homology"/>
<evidence type="ECO:0000256" key="17">
    <source>
        <dbReference type="RuleBase" id="RU003297"/>
    </source>
</evidence>
<evidence type="ECO:0000256" key="7">
    <source>
        <dbReference type="ARBA" id="ARBA00022660"/>
    </source>
</evidence>
<dbReference type="GO" id="GO:0015990">
    <property type="term" value="P:electron transport coupled proton transport"/>
    <property type="evidence" value="ECO:0007669"/>
    <property type="project" value="TreeGrafter"/>
</dbReference>
<evidence type="ECO:0000256" key="5">
    <source>
        <dbReference type="ARBA" id="ARBA00021006"/>
    </source>
</evidence>
<feature type="domain" description="NADH:quinone oxidoreductase/Mrp antiporter transmembrane" evidence="19">
    <location>
        <begin position="113"/>
        <end position="413"/>
    </location>
</feature>
<dbReference type="Pfam" id="PF01059">
    <property type="entry name" value="Oxidored_q5_N"/>
    <property type="match status" value="1"/>
</dbReference>
<feature type="signal peptide" evidence="18">
    <location>
        <begin position="1"/>
        <end position="17"/>
    </location>
</feature>
<feature type="chain" id="PRO_5001985073" description="NADH-ubiquinone oxidoreductase chain 4" evidence="18">
    <location>
        <begin position="18"/>
        <end position="464"/>
    </location>
</feature>
<reference evidence="21" key="1">
    <citation type="journal article" date="2014" name="BMC Genomics">
        <title>Gene rearrangements in gekkonid mitochondrial genomes with shuffling, loss, and reassignment of tRNA genes.</title>
        <authorList>
            <person name="Kumazawa Y."/>
            <person name="Miura S."/>
            <person name="Yamada C."/>
            <person name="Hashiguchi Y."/>
        </authorList>
    </citation>
    <scope>NUCLEOTIDE SEQUENCE</scope>
    <source>
        <strain evidence="21">Ttris1</strain>
        <tissue evidence="21">Muscle tissue</tissue>
    </source>
</reference>
<evidence type="ECO:0000256" key="4">
    <source>
        <dbReference type="ARBA" id="ARBA00012944"/>
    </source>
</evidence>
<dbReference type="InterPro" id="IPR010227">
    <property type="entry name" value="NADH_Q_OxRdtase_chainM/4"/>
</dbReference>
<feature type="transmembrane region" description="Helical" evidence="17">
    <location>
        <begin position="360"/>
        <end position="379"/>
    </location>
</feature>
<comment type="subcellular location">
    <subcellularLocation>
        <location evidence="2 17">Mitochondrion membrane</location>
        <topology evidence="2 17">Multi-pass membrane protein</topology>
    </subcellularLocation>
</comment>
<keyword evidence="12 17" id="KW-0520">NAD</keyword>
<evidence type="ECO:0000256" key="15">
    <source>
        <dbReference type="ARBA" id="ARBA00023136"/>
    </source>
</evidence>
<feature type="transmembrane region" description="Helical" evidence="17">
    <location>
        <begin position="95"/>
        <end position="113"/>
    </location>
</feature>
<comment type="function">
    <text evidence="1">Core subunit of the mitochondrial membrane respiratory chain NADH dehydrogenase (Complex I) that is believed to belong to the minimal assembly required for catalysis. Complex I functions in the transfer of electrons from NADH to the respiratory chain. The immediate electron acceptor for the enzyme is believed to be ubiquinone.</text>
</comment>
<keyword evidence="13 17" id="KW-0830">Ubiquinone</keyword>
<dbReference type="PANTHER" id="PTHR43507">
    <property type="entry name" value="NADH-UBIQUINONE OXIDOREDUCTASE CHAIN 4"/>
    <property type="match status" value="1"/>
</dbReference>
<feature type="transmembrane region" description="Helical" evidence="17">
    <location>
        <begin position="268"/>
        <end position="287"/>
    </location>
</feature>
<keyword evidence="14 17" id="KW-0496">Mitochondrion</keyword>
<geneLocation type="mitochondrion" evidence="21"/>
<evidence type="ECO:0000256" key="2">
    <source>
        <dbReference type="ARBA" id="ARBA00004225"/>
    </source>
</evidence>
<dbReference type="GO" id="GO:0042773">
    <property type="term" value="P:ATP synthesis coupled electron transport"/>
    <property type="evidence" value="ECO:0007669"/>
    <property type="project" value="InterPro"/>
</dbReference>
<feature type="transmembrane region" description="Helical" evidence="17">
    <location>
        <begin position="150"/>
        <end position="168"/>
    </location>
</feature>
<evidence type="ECO:0000313" key="21">
    <source>
        <dbReference type="EMBL" id="BAP90266.1"/>
    </source>
</evidence>
<evidence type="ECO:0000256" key="16">
    <source>
        <dbReference type="ARBA" id="ARBA00049551"/>
    </source>
</evidence>
<dbReference type="InterPro" id="IPR000260">
    <property type="entry name" value="NADH4_N"/>
</dbReference>
<feature type="transmembrane region" description="Helical" evidence="17">
    <location>
        <begin position="319"/>
        <end position="339"/>
    </location>
</feature>
<feature type="transmembrane region" description="Helical" evidence="17">
    <location>
        <begin position="399"/>
        <end position="422"/>
    </location>
</feature>
<dbReference type="GO" id="GO:0048039">
    <property type="term" value="F:ubiquinone binding"/>
    <property type="evidence" value="ECO:0007669"/>
    <property type="project" value="TreeGrafter"/>
</dbReference>
<keyword evidence="7 17" id="KW-0679">Respiratory chain</keyword>
<keyword evidence="11 17" id="KW-1133">Transmembrane helix</keyword>
<dbReference type="NCBIfam" id="TIGR01972">
    <property type="entry name" value="NDH_I_M"/>
    <property type="match status" value="1"/>
</dbReference>
<evidence type="ECO:0000256" key="9">
    <source>
        <dbReference type="ARBA" id="ARBA00022967"/>
    </source>
</evidence>
<dbReference type="AlphaFoldDB" id="A0A0A1H7F0"/>
<dbReference type="Pfam" id="PF00361">
    <property type="entry name" value="Proton_antipo_M"/>
    <property type="match status" value="1"/>
</dbReference>
<keyword evidence="10 17" id="KW-0249">Electron transport</keyword>
<gene>
    <name evidence="21" type="primary">ND4</name>
</gene>
<keyword evidence="8 17" id="KW-0812">Transmembrane</keyword>
<keyword evidence="15 17" id="KW-0472">Membrane</keyword>
<comment type="catalytic activity">
    <reaction evidence="16 17">
        <text>a ubiquinone + NADH + 5 H(+)(in) = a ubiquinol + NAD(+) + 4 H(+)(out)</text>
        <dbReference type="Rhea" id="RHEA:29091"/>
        <dbReference type="Rhea" id="RHEA-COMP:9565"/>
        <dbReference type="Rhea" id="RHEA-COMP:9566"/>
        <dbReference type="ChEBI" id="CHEBI:15378"/>
        <dbReference type="ChEBI" id="CHEBI:16389"/>
        <dbReference type="ChEBI" id="CHEBI:17976"/>
        <dbReference type="ChEBI" id="CHEBI:57540"/>
        <dbReference type="ChEBI" id="CHEBI:57945"/>
        <dbReference type="EC" id="7.1.1.2"/>
    </reaction>
</comment>
<dbReference type="GO" id="GO:0008137">
    <property type="term" value="F:NADH dehydrogenase (ubiquinone) activity"/>
    <property type="evidence" value="ECO:0007669"/>
    <property type="project" value="UniProtKB-UniRule"/>
</dbReference>
<evidence type="ECO:0000256" key="11">
    <source>
        <dbReference type="ARBA" id="ARBA00022989"/>
    </source>
</evidence>
<feature type="transmembrane region" description="Helical" evidence="17">
    <location>
        <begin position="27"/>
        <end position="43"/>
    </location>
</feature>
<organism evidence="21">
    <name type="scientific">Tropiocolotes tripolitanus</name>
    <dbReference type="NCBI Taxonomy" id="930273"/>
    <lineage>
        <taxon>Eukaryota</taxon>
        <taxon>Metazoa</taxon>
        <taxon>Chordata</taxon>
        <taxon>Craniata</taxon>
        <taxon>Vertebrata</taxon>
        <taxon>Euteleostomi</taxon>
        <taxon>Lepidosauria</taxon>
        <taxon>Squamata</taxon>
        <taxon>Bifurcata</taxon>
        <taxon>Gekkota</taxon>
        <taxon>Gekkonidae</taxon>
        <taxon>Gekkoninae</taxon>
        <taxon>Tropiocolotes</taxon>
    </lineage>
</organism>
<feature type="transmembrane region" description="Helical" evidence="17">
    <location>
        <begin position="188"/>
        <end position="206"/>
    </location>
</feature>
<protein>
    <recommendedName>
        <fullName evidence="5 17">NADH-ubiquinone oxidoreductase chain 4</fullName>
        <ecNumber evidence="4 17">7.1.1.2</ecNumber>
    </recommendedName>
</protein>
<dbReference type="GO" id="GO:0031966">
    <property type="term" value="C:mitochondrial membrane"/>
    <property type="evidence" value="ECO:0007669"/>
    <property type="project" value="UniProtKB-SubCell"/>
</dbReference>
<keyword evidence="18" id="KW-0732">Signal</keyword>
<evidence type="ECO:0000256" key="1">
    <source>
        <dbReference type="ARBA" id="ARBA00003257"/>
    </source>
</evidence>
<comment type="function">
    <text evidence="17">Core subunit of the mitochondrial membrane respiratory chain NADH dehydrogenase (Complex I) which catalyzes electron transfer from NADH through the respiratory chain, using ubiquinone as an electron acceptor. Essential for the catalytic activity and assembly of complex I.</text>
</comment>
<evidence type="ECO:0000256" key="14">
    <source>
        <dbReference type="ARBA" id="ARBA00023128"/>
    </source>
</evidence>
<comment type="similarity">
    <text evidence="3 17">Belongs to the complex I subunit 4 family.</text>
</comment>
<evidence type="ECO:0000256" key="12">
    <source>
        <dbReference type="ARBA" id="ARBA00023027"/>
    </source>
</evidence>
<dbReference type="EMBL" id="AB661661">
    <property type="protein sequence ID" value="BAP90266.1"/>
    <property type="molecule type" value="Genomic_DNA"/>
</dbReference>
<evidence type="ECO:0000256" key="6">
    <source>
        <dbReference type="ARBA" id="ARBA00022448"/>
    </source>
</evidence>
<dbReference type="EC" id="7.1.1.2" evidence="4 17"/>
<name>A0A0A1H7F0_9SAUR</name>
<dbReference type="PRINTS" id="PR01437">
    <property type="entry name" value="NUOXDRDTASE4"/>
</dbReference>
<evidence type="ECO:0000256" key="3">
    <source>
        <dbReference type="ARBA" id="ARBA00009025"/>
    </source>
</evidence>
<sequence length="464" mass="51673">MLKTLIPTALLFFSVLALPHKILFPTVTAYSILIAMTTLKWLYSPMNMNPYMINQWMVTDEISTPLIILSAWILPLMTIASQNSLSTEPLPRKRMFLAAATALQTTLILAFTAPDMTMFYIMFEATLIPTLLLITRWGTQTERLGAGMYFLFYTLAGSLPLLIVILNTLEKNNHTVFMLLAMKQQPAITHHTHIIIWLGFMFALLVKMPLYGAHLWLPKAHVEAPIAGSMVLAAVLLKLGGYGIIRIISILPPTQTPHNIITAPLTTHYPFIVLTLWGAIMTSMICLRQPDLKSIIAYSSISHMGLVVAAALIQTPWSINGAMLLMIAHGLTSSMLFCLANTNYERTHSRTLVLTRGLQLALPLMTTWWLTASLANMSLPPTINMLGEIMIISSTFNWSTMTIILTALTTLLTAAYSLYIFSTTQRSKLSTPTKLPPTQTREHLLMTLHLTPMILLILSPNLVL</sequence>
<dbReference type="PANTHER" id="PTHR43507:SF20">
    <property type="entry name" value="NADH-UBIQUINONE OXIDOREDUCTASE CHAIN 4"/>
    <property type="match status" value="1"/>
</dbReference>
<keyword evidence="6 17" id="KW-0813">Transport</keyword>
<evidence type="ECO:0000256" key="10">
    <source>
        <dbReference type="ARBA" id="ARBA00022982"/>
    </source>
</evidence>
<dbReference type="InterPro" id="IPR001750">
    <property type="entry name" value="ND/Mrp_TM"/>
</dbReference>
<dbReference type="GO" id="GO:0003954">
    <property type="term" value="F:NADH dehydrogenase activity"/>
    <property type="evidence" value="ECO:0007669"/>
    <property type="project" value="TreeGrafter"/>
</dbReference>
<accession>A0A0A1H7F0</accession>
<evidence type="ECO:0000256" key="13">
    <source>
        <dbReference type="ARBA" id="ARBA00023075"/>
    </source>
</evidence>
<feature type="transmembrane region" description="Helical" evidence="17">
    <location>
        <begin position="294"/>
        <end position="313"/>
    </location>
</feature>